<organism evidence="1 2">
    <name type="scientific">Oikeobacillus pervagus</name>
    <dbReference type="NCBI Taxonomy" id="1325931"/>
    <lineage>
        <taxon>Bacteria</taxon>
        <taxon>Bacillati</taxon>
        <taxon>Bacillota</taxon>
        <taxon>Bacilli</taxon>
        <taxon>Bacillales</taxon>
        <taxon>Bacillaceae</taxon>
        <taxon>Oikeobacillus</taxon>
    </lineage>
</organism>
<dbReference type="Proteomes" id="UP001237207">
    <property type="component" value="Unassembled WGS sequence"/>
</dbReference>
<accession>A0AAJ1WKV0</accession>
<dbReference type="AlphaFoldDB" id="A0AAJ1WKV0"/>
<name>A0AAJ1WKV0_9BACI</name>
<sequence length="62" mass="6931">MTGAGYFGPFSLRRKYADEQGASAFEPIQLQRLSASEFLRFLPPISQHQLVDDLAVFPLSQS</sequence>
<evidence type="ECO:0000313" key="1">
    <source>
        <dbReference type="EMBL" id="MDQ0215521.1"/>
    </source>
</evidence>
<protein>
    <submittedName>
        <fullName evidence="1">Uncharacterized protein</fullName>
    </submittedName>
</protein>
<comment type="caution">
    <text evidence="1">The sequence shown here is derived from an EMBL/GenBank/DDBJ whole genome shotgun (WGS) entry which is preliminary data.</text>
</comment>
<proteinExistence type="predicted"/>
<reference evidence="1" key="1">
    <citation type="submission" date="2023-07" db="EMBL/GenBank/DDBJ databases">
        <title>Genomic Encyclopedia of Type Strains, Phase IV (KMG-IV): sequencing the most valuable type-strain genomes for metagenomic binning, comparative biology and taxonomic classification.</title>
        <authorList>
            <person name="Goeker M."/>
        </authorList>
    </citation>
    <scope>NUCLEOTIDE SEQUENCE</scope>
    <source>
        <strain evidence="1">DSM 23947</strain>
    </source>
</reference>
<gene>
    <name evidence="1" type="ORF">J2S13_001939</name>
</gene>
<keyword evidence="2" id="KW-1185">Reference proteome</keyword>
<dbReference type="EMBL" id="JAUSUC010000021">
    <property type="protein sequence ID" value="MDQ0215521.1"/>
    <property type="molecule type" value="Genomic_DNA"/>
</dbReference>
<evidence type="ECO:0000313" key="2">
    <source>
        <dbReference type="Proteomes" id="UP001237207"/>
    </source>
</evidence>